<name>D6AMV8_STRFL</name>
<evidence type="ECO:0000313" key="1">
    <source>
        <dbReference type="EMBL" id="EFE73385.2"/>
    </source>
</evidence>
<sequence>MSDLHPCALPHVKGIPTLRHRKAAGCIVELFNTRQGWLQLVRIRRNGRTHDRAAGLAGRQ</sequence>
<protein>
    <submittedName>
        <fullName evidence="1">Predicted protein</fullName>
    </submittedName>
</protein>
<proteinExistence type="predicted"/>
<organism evidence="1 2">
    <name type="scientific">Streptomyces filamentosus NRRL 15998</name>
    <dbReference type="NCBI Taxonomy" id="457431"/>
    <lineage>
        <taxon>Bacteria</taxon>
        <taxon>Bacillati</taxon>
        <taxon>Actinomycetota</taxon>
        <taxon>Actinomycetes</taxon>
        <taxon>Kitasatosporales</taxon>
        <taxon>Streptomycetaceae</taxon>
        <taxon>Streptomyces</taxon>
    </lineage>
</organism>
<dbReference type="AlphaFoldDB" id="D6AMV8"/>
<dbReference type="Proteomes" id="UP000003986">
    <property type="component" value="Unassembled WGS sequence"/>
</dbReference>
<reference evidence="2" key="2">
    <citation type="submission" date="2008-12" db="EMBL/GenBank/DDBJ databases">
        <title>Annotation of Streptomyces roseosporus strain NRRL 15998.</title>
        <authorList>
            <consortium name="The Broad Institute Genome Sequencing Platform"/>
            <consortium name="Broad Institute Microbial Sequencing Center"/>
            <person name="Fischbach M."/>
            <person name="Ward D."/>
            <person name="Young S."/>
            <person name="Kodira C.D."/>
            <person name="Zeng Q."/>
            <person name="Koehrsen M."/>
            <person name="Godfrey P."/>
            <person name="Alvarado L."/>
            <person name="Berlin A.M."/>
            <person name="Borenstein D."/>
            <person name="Chen Z."/>
            <person name="Engels R."/>
            <person name="Freedman E."/>
            <person name="Gellesch M."/>
            <person name="Goldberg J."/>
            <person name="Griggs A."/>
            <person name="Gujja S."/>
            <person name="Heiman D.I."/>
            <person name="Hepburn T.A."/>
            <person name="Howarth C."/>
            <person name="Jen D."/>
            <person name="Larson L."/>
            <person name="Lewis B."/>
            <person name="Mehta T."/>
            <person name="Park D."/>
            <person name="Pearson M."/>
            <person name="Roberts A."/>
            <person name="Saif S."/>
            <person name="Shea T.D."/>
            <person name="Shenoy N."/>
            <person name="Sisk P."/>
            <person name="Stolte C."/>
            <person name="Sykes S.N."/>
            <person name="Walk T."/>
            <person name="White J."/>
            <person name="Yandava C."/>
            <person name="Straight P."/>
            <person name="Clardy J."/>
            <person name="Hung D."/>
            <person name="Kolter R."/>
            <person name="Mekalanos J."/>
            <person name="Walker S."/>
            <person name="Walsh C.T."/>
            <person name="Wieland B.L.C."/>
            <person name="Ilzarbe M."/>
            <person name="Galagan J."/>
            <person name="Nusbaum C."/>
            <person name="Birren B."/>
        </authorList>
    </citation>
    <scope>NUCLEOTIDE SEQUENCE [LARGE SCALE GENOMIC DNA]</scope>
    <source>
        <strain evidence="2">NRRL 15998</strain>
    </source>
</reference>
<gene>
    <name evidence="1" type="ORF">SSGG_00751</name>
</gene>
<evidence type="ECO:0000313" key="2">
    <source>
        <dbReference type="Proteomes" id="UP000003986"/>
    </source>
</evidence>
<accession>D6AMV8</accession>
<dbReference type="EMBL" id="DS999644">
    <property type="protein sequence ID" value="EFE73385.2"/>
    <property type="molecule type" value="Genomic_DNA"/>
</dbReference>
<reference evidence="2" key="1">
    <citation type="submission" date="2008-10" db="EMBL/GenBank/DDBJ databases">
        <authorList>
            <person name="Molnar K."/>
        </authorList>
    </citation>
    <scope>NUCLEOTIDE SEQUENCE [LARGE SCALE GENOMIC DNA]</scope>
    <source>
        <strain evidence="2">NRRL 15998</strain>
    </source>
</reference>